<comment type="similarity">
    <text evidence="1">Belongs to the short-chain fatty acyl-CoA assimilation regulator (ScfR) family.</text>
</comment>
<dbReference type="PANTHER" id="PTHR43236:SF1">
    <property type="entry name" value="BLL7220 PROTEIN"/>
    <property type="match status" value="1"/>
</dbReference>
<dbReference type="Pfam" id="PF06114">
    <property type="entry name" value="Peptidase_M78"/>
    <property type="match status" value="1"/>
</dbReference>
<dbReference type="InterPro" id="IPR001387">
    <property type="entry name" value="Cro/C1-type_HTH"/>
</dbReference>
<feature type="domain" description="HTH cro/C1-type" evidence="3">
    <location>
        <begin position="19"/>
        <end position="63"/>
    </location>
</feature>
<dbReference type="PROSITE" id="PS50943">
    <property type="entry name" value="HTH_CROC1"/>
    <property type="match status" value="1"/>
</dbReference>
<name>A0ABW7URW2_9ACTN</name>
<dbReference type="Proteomes" id="UP001611548">
    <property type="component" value="Unassembled WGS sequence"/>
</dbReference>
<dbReference type="EMBL" id="JBIRWE010000005">
    <property type="protein sequence ID" value="MFI1965360.1"/>
    <property type="molecule type" value="Genomic_DNA"/>
</dbReference>
<evidence type="ECO:0000259" key="3">
    <source>
        <dbReference type="PROSITE" id="PS50943"/>
    </source>
</evidence>
<evidence type="ECO:0000313" key="4">
    <source>
        <dbReference type="EMBL" id="MFI1965360.1"/>
    </source>
</evidence>
<keyword evidence="5" id="KW-1185">Reference proteome</keyword>
<sequence length="405" mass="42544">MDETMADRVRAVISRAAPSQAAFAEGIGMTRDKLSKSLGGARRFTSLELALIAEAGDVTVDWLLNGPTPAHPALAARSARGTKRSGGGPDPTALEDATGRYLAAFDVLSLLSQGPELPELPTAPEDGTPHEQGDELARRVLAALRAAGVGPLAELETGELIATWARAFGVDVAITRLPSGLDGLAWRDDGFRLAIVATHPVWTRQRFTLAHELGHVLAGDAQDLLAESGMAPGLAEDPSEIRANAFAAALLMPEQDVRELAARAARGSGPDLDDLVLDDEAFAAMVVRCRVSPSALAARLRTLGLVGDRERNRLRRFTTADCHERLGAIDAYMTQAAAANTPLPPVRLVNGLFAAYRSGETTLRPLAALLDSDVDDLRTLLGPPDEPTGAQGPSGGASGDPVFTP</sequence>
<gene>
    <name evidence="4" type="ORF">ACH429_14815</name>
</gene>
<evidence type="ECO:0000313" key="5">
    <source>
        <dbReference type="Proteomes" id="UP001611548"/>
    </source>
</evidence>
<dbReference type="InterPro" id="IPR010359">
    <property type="entry name" value="IrrE_HExxH"/>
</dbReference>
<reference evidence="4 5" key="1">
    <citation type="submission" date="2024-10" db="EMBL/GenBank/DDBJ databases">
        <title>The Natural Products Discovery Center: Release of the First 8490 Sequenced Strains for Exploring Actinobacteria Biosynthetic Diversity.</title>
        <authorList>
            <person name="Kalkreuter E."/>
            <person name="Kautsar S.A."/>
            <person name="Yang D."/>
            <person name="Bader C.D."/>
            <person name="Teijaro C.N."/>
            <person name="Fluegel L."/>
            <person name="Davis C.M."/>
            <person name="Simpson J.R."/>
            <person name="Lauterbach L."/>
            <person name="Steele A.D."/>
            <person name="Gui C."/>
            <person name="Meng S."/>
            <person name="Li G."/>
            <person name="Viehrig K."/>
            <person name="Ye F."/>
            <person name="Su P."/>
            <person name="Kiefer A.F."/>
            <person name="Nichols A."/>
            <person name="Cepeda A.J."/>
            <person name="Yan W."/>
            <person name="Fan B."/>
            <person name="Jiang Y."/>
            <person name="Adhikari A."/>
            <person name="Zheng C.-J."/>
            <person name="Schuster L."/>
            <person name="Cowan T.M."/>
            <person name="Smanski M.J."/>
            <person name="Chevrette M.G."/>
            <person name="De Carvalho L.P.S."/>
            <person name="Shen B."/>
        </authorList>
    </citation>
    <scope>NUCLEOTIDE SEQUENCE [LARGE SCALE GENOMIC DNA]</scope>
    <source>
        <strain evidence="4 5">NPDC020327</strain>
    </source>
</reference>
<accession>A0ABW7URW2</accession>
<comment type="caution">
    <text evidence="4">The sequence shown here is derived from an EMBL/GenBank/DDBJ whole genome shotgun (WGS) entry which is preliminary data.</text>
</comment>
<evidence type="ECO:0000256" key="2">
    <source>
        <dbReference type="SAM" id="MobiDB-lite"/>
    </source>
</evidence>
<dbReference type="InterPro" id="IPR010982">
    <property type="entry name" value="Lambda_DNA-bd_dom_sf"/>
</dbReference>
<dbReference type="SUPFAM" id="SSF47413">
    <property type="entry name" value="lambda repressor-like DNA-binding domains"/>
    <property type="match status" value="1"/>
</dbReference>
<dbReference type="InterPro" id="IPR052345">
    <property type="entry name" value="Rad_response_metalloprotease"/>
</dbReference>
<dbReference type="CDD" id="cd00093">
    <property type="entry name" value="HTH_XRE"/>
    <property type="match status" value="1"/>
</dbReference>
<proteinExistence type="inferred from homology"/>
<dbReference type="PANTHER" id="PTHR43236">
    <property type="entry name" value="ANTITOXIN HIGA1"/>
    <property type="match status" value="1"/>
</dbReference>
<feature type="region of interest" description="Disordered" evidence="2">
    <location>
        <begin position="73"/>
        <end position="93"/>
    </location>
</feature>
<dbReference type="Gene3D" id="1.10.260.40">
    <property type="entry name" value="lambda repressor-like DNA-binding domains"/>
    <property type="match status" value="1"/>
</dbReference>
<dbReference type="RefSeq" id="WP_398718380.1">
    <property type="nucleotide sequence ID" value="NZ_JBIRWE010000005.1"/>
</dbReference>
<organism evidence="4 5">
    <name type="scientific">Streptomyces pathocidini</name>
    <dbReference type="NCBI Taxonomy" id="1650571"/>
    <lineage>
        <taxon>Bacteria</taxon>
        <taxon>Bacillati</taxon>
        <taxon>Actinomycetota</taxon>
        <taxon>Actinomycetes</taxon>
        <taxon>Kitasatosporales</taxon>
        <taxon>Streptomycetaceae</taxon>
        <taxon>Streptomyces</taxon>
    </lineage>
</organism>
<dbReference type="Gene3D" id="1.10.10.2910">
    <property type="match status" value="1"/>
</dbReference>
<protein>
    <submittedName>
        <fullName evidence="4">ImmA/IrrE family metallo-endopeptidase</fullName>
    </submittedName>
</protein>
<evidence type="ECO:0000256" key="1">
    <source>
        <dbReference type="ARBA" id="ARBA00007227"/>
    </source>
</evidence>
<feature type="region of interest" description="Disordered" evidence="2">
    <location>
        <begin position="377"/>
        <end position="405"/>
    </location>
</feature>